<proteinExistence type="predicted"/>
<protein>
    <submittedName>
        <fullName evidence="1">HMG box protein</fullName>
    </submittedName>
</protein>
<reference evidence="1 2" key="1">
    <citation type="journal article" date="2020" name="Phytopathology">
        <title>Genome Sequence Resources of Colletotrichum truncatum, C. plurivorum, C. musicola, and C. sojae: Four Species Pathogenic to Soybean (Glycine max).</title>
        <authorList>
            <person name="Rogerio F."/>
            <person name="Boufleur T.R."/>
            <person name="Ciampi-Guillardi M."/>
            <person name="Sukno S.A."/>
            <person name="Thon M.R."/>
            <person name="Massola Junior N.S."/>
            <person name="Baroncelli R."/>
        </authorList>
    </citation>
    <scope>NUCLEOTIDE SEQUENCE [LARGE SCALE GENOMIC DNA]</scope>
    <source>
        <strain evidence="1 2">CMES1059</strain>
    </source>
</reference>
<dbReference type="Proteomes" id="UP000805649">
    <property type="component" value="Unassembled WGS sequence"/>
</dbReference>
<keyword evidence="2" id="KW-1185">Reference proteome</keyword>
<sequence>MDYPQHDTPTKARVLGTISYLERYKIPYFKSRVFEHAGVSHRQGWQILNEGRARRHNGDTQTTERRGRKKVLSKEDLQAMEDLVWSRDFEAAALTWQSLAWEAGIHTSCSWRTIQRAIGTLGYRKCITCDKGWVSSDTAARRVKDAQVALEKRPRPQDWHDVRFADELLFSIGPQGKARIIRKPGERYCPECTQDRVLPKQKDVKRLHAWAAVGHGFKSSLIFYEGPTNTNGKISHQAYRDSVLEPVVGSWIDASHQFVLEEDGDSKNGLGSDGIVEKWKDEHGLKRYLNTPQSPDLSVMEDCWKALKAQIGERDTWDVNELKKLVIFGWDRVEQKTIDQWVESMTQRMRDVISCEGRMTER</sequence>
<evidence type="ECO:0000313" key="2">
    <source>
        <dbReference type="Proteomes" id="UP000805649"/>
    </source>
</evidence>
<gene>
    <name evidence="1" type="ORF">CTRU02_206446</name>
</gene>
<comment type="caution">
    <text evidence="1">The sequence shown here is derived from an EMBL/GenBank/DDBJ whole genome shotgun (WGS) entry which is preliminary data.</text>
</comment>
<accession>A0ACC3Z6W7</accession>
<organism evidence="1 2">
    <name type="scientific">Colletotrichum truncatum</name>
    <name type="common">Anthracnose fungus</name>
    <name type="synonym">Colletotrichum capsici</name>
    <dbReference type="NCBI Taxonomy" id="5467"/>
    <lineage>
        <taxon>Eukaryota</taxon>
        <taxon>Fungi</taxon>
        <taxon>Dikarya</taxon>
        <taxon>Ascomycota</taxon>
        <taxon>Pezizomycotina</taxon>
        <taxon>Sordariomycetes</taxon>
        <taxon>Hypocreomycetidae</taxon>
        <taxon>Glomerellales</taxon>
        <taxon>Glomerellaceae</taxon>
        <taxon>Colletotrichum</taxon>
        <taxon>Colletotrichum truncatum species complex</taxon>
    </lineage>
</organism>
<name>A0ACC3Z6W7_COLTU</name>
<evidence type="ECO:0000313" key="1">
    <source>
        <dbReference type="EMBL" id="KAL0939836.1"/>
    </source>
</evidence>
<dbReference type="EMBL" id="VUJX02000003">
    <property type="protein sequence ID" value="KAL0939836.1"/>
    <property type="molecule type" value="Genomic_DNA"/>
</dbReference>